<comment type="subcellular location">
    <subcellularLocation>
        <location evidence="1">Membrane</location>
        <topology evidence="1">Multi-pass membrane protein</topology>
    </subcellularLocation>
</comment>
<comment type="similarity">
    <text evidence="2">Belongs to the TMEM19 family.</text>
</comment>
<evidence type="ECO:0000256" key="3">
    <source>
        <dbReference type="ARBA" id="ARBA00022692"/>
    </source>
</evidence>
<sequence length="260" mass="27914">MSLTVLLFICLALGYAGYQFGLLTKSGALLTILVGSTVVYALDYEGLVLLLLFFGSSSLLSKLGKVRKRSVDQIVEKDGARDGWQVLANGGTAMLASVGVVLTNEFDFLLVFLIVIAASNADTWASEIGPLSKKEPISIRTFKPVLRGTSGGVSLLGTLATIIGALFIATAGDILFDLSIKQWLIVAAGGVLGSILDTVLGATVQRKYRCQICGKETEKKIHHGTTTQYVRGWKWLGNDAVNYLSSTLAGLIGFMLYRLW</sequence>
<evidence type="ECO:0000256" key="5">
    <source>
        <dbReference type="ARBA" id="ARBA00023136"/>
    </source>
</evidence>
<dbReference type="EMBL" id="CABWKQ010000030">
    <property type="protein sequence ID" value="VWX37987.1"/>
    <property type="molecule type" value="Genomic_DNA"/>
</dbReference>
<feature type="transmembrane region" description="Helical" evidence="6">
    <location>
        <begin position="240"/>
        <end position="259"/>
    </location>
</feature>
<keyword evidence="3 6" id="KW-0812">Transmembrane</keyword>
<reference evidence="7 8" key="1">
    <citation type="submission" date="2019-10" db="EMBL/GenBank/DDBJ databases">
        <authorList>
            <person name="Karimi E."/>
        </authorList>
    </citation>
    <scope>NUCLEOTIDE SEQUENCE [LARGE SCALE GENOMIC DNA]</scope>
    <source>
        <strain evidence="7">Exiguobacterium sp. 9Y</strain>
    </source>
</reference>
<feature type="transmembrane region" description="Helical" evidence="6">
    <location>
        <begin position="40"/>
        <end position="63"/>
    </location>
</feature>
<dbReference type="InterPro" id="IPR002794">
    <property type="entry name" value="DUF92_TMEM19"/>
</dbReference>
<evidence type="ECO:0000313" key="7">
    <source>
        <dbReference type="EMBL" id="VWX37987.1"/>
    </source>
</evidence>
<feature type="transmembrane region" description="Helical" evidence="6">
    <location>
        <begin position="145"/>
        <end position="171"/>
    </location>
</feature>
<gene>
    <name evidence="7" type="ORF">EXIGUO9Y_360264</name>
</gene>
<keyword evidence="8" id="KW-1185">Reference proteome</keyword>
<organism evidence="7 8">
    <name type="scientific">Exiguobacterium oxidotolerans</name>
    <dbReference type="NCBI Taxonomy" id="223958"/>
    <lineage>
        <taxon>Bacteria</taxon>
        <taxon>Bacillati</taxon>
        <taxon>Bacillota</taxon>
        <taxon>Bacilli</taxon>
        <taxon>Bacillales</taxon>
        <taxon>Bacillales Family XII. Incertae Sedis</taxon>
        <taxon>Exiguobacterium</taxon>
    </lineage>
</organism>
<dbReference type="AlphaFoldDB" id="A0A653IFE0"/>
<name>A0A653IFE0_9BACL</name>
<evidence type="ECO:0008006" key="9">
    <source>
        <dbReference type="Google" id="ProtNLM"/>
    </source>
</evidence>
<accession>A0A653IFE0</accession>
<dbReference type="GO" id="GO:0016020">
    <property type="term" value="C:membrane"/>
    <property type="evidence" value="ECO:0007669"/>
    <property type="project" value="UniProtKB-SubCell"/>
</dbReference>
<proteinExistence type="inferred from homology"/>
<dbReference type="Proteomes" id="UP000439752">
    <property type="component" value="Unassembled WGS sequence"/>
</dbReference>
<keyword evidence="5 6" id="KW-0472">Membrane</keyword>
<feature type="transmembrane region" description="Helical" evidence="6">
    <location>
        <begin position="183"/>
        <end position="202"/>
    </location>
</feature>
<evidence type="ECO:0000256" key="6">
    <source>
        <dbReference type="SAM" id="Phobius"/>
    </source>
</evidence>
<dbReference type="Pfam" id="PF01940">
    <property type="entry name" value="DUF92"/>
    <property type="match status" value="1"/>
</dbReference>
<dbReference type="PANTHER" id="PTHR13353:SF5">
    <property type="entry name" value="TRANSMEMBRANE PROTEIN 19"/>
    <property type="match status" value="1"/>
</dbReference>
<evidence type="ECO:0000256" key="2">
    <source>
        <dbReference type="ARBA" id="ARBA00009012"/>
    </source>
</evidence>
<evidence type="ECO:0000313" key="8">
    <source>
        <dbReference type="Proteomes" id="UP000439752"/>
    </source>
</evidence>
<keyword evidence="4 6" id="KW-1133">Transmembrane helix</keyword>
<dbReference type="PANTHER" id="PTHR13353">
    <property type="entry name" value="TRANSMEMBRANE PROTEIN 19"/>
    <property type="match status" value="1"/>
</dbReference>
<dbReference type="RefSeq" id="WP_159173827.1">
    <property type="nucleotide sequence ID" value="NZ_LR732312.1"/>
</dbReference>
<protein>
    <recommendedName>
        <fullName evidence="9">DUF92 domain-containing protein</fullName>
    </recommendedName>
</protein>
<evidence type="ECO:0000256" key="1">
    <source>
        <dbReference type="ARBA" id="ARBA00004141"/>
    </source>
</evidence>
<evidence type="ECO:0000256" key="4">
    <source>
        <dbReference type="ARBA" id="ARBA00022989"/>
    </source>
</evidence>